<dbReference type="Proteomes" id="UP000516696">
    <property type="component" value="Chromosome"/>
</dbReference>
<dbReference type="EMBL" id="CP050485">
    <property type="protein sequence ID" value="QOG28072.1"/>
    <property type="molecule type" value="Genomic_DNA"/>
</dbReference>
<protein>
    <submittedName>
        <fullName evidence="1">Uncharacterized protein</fullName>
    </submittedName>
</protein>
<sequence length="68" mass="7981">MLTNEQRAHDLAIASLEIMYDQEKTKLLSIAKNESKRGNDITVDINFDPYTEYQKLYNLVLNEINKDF</sequence>
<proteinExistence type="predicted"/>
<gene>
    <name evidence="1" type="ORF">EGM181_12805</name>
</gene>
<evidence type="ECO:0000313" key="1">
    <source>
        <dbReference type="EMBL" id="QOG28072.1"/>
    </source>
</evidence>
<reference evidence="1 2" key="1">
    <citation type="submission" date="2020-03" db="EMBL/GenBank/DDBJ databases">
        <title>Characterization of ganglioside-mimicking enterococci.</title>
        <authorList>
            <person name="Patry R.T."/>
            <person name="Nothaft H."/>
            <person name="Bridger R."/>
            <person name="Shajahan A."/>
            <person name="Huynh S."/>
            <person name="Sanchez S."/>
            <person name="Azadi P."/>
            <person name="Cooper K."/>
            <person name="Miller W.G."/>
            <person name="Parker C.T."/>
            <person name="Wells L."/>
            <person name="Szymanski C.M."/>
        </authorList>
    </citation>
    <scope>NUCLEOTIDE SEQUENCE [LARGE SCALE GENOMIC DNA]</scope>
    <source>
        <strain evidence="1 2">EGM181</strain>
    </source>
</reference>
<name>A0AAE7MR76_ENTGA</name>
<organism evidence="1 2">
    <name type="scientific">Enterococcus gallinarum</name>
    <dbReference type="NCBI Taxonomy" id="1353"/>
    <lineage>
        <taxon>Bacteria</taxon>
        <taxon>Bacillati</taxon>
        <taxon>Bacillota</taxon>
        <taxon>Bacilli</taxon>
        <taxon>Lactobacillales</taxon>
        <taxon>Enterococcaceae</taxon>
        <taxon>Enterococcus</taxon>
    </lineage>
</organism>
<evidence type="ECO:0000313" key="2">
    <source>
        <dbReference type="Proteomes" id="UP000516696"/>
    </source>
</evidence>
<dbReference type="RefSeq" id="WP_113849437.1">
    <property type="nucleotide sequence ID" value="NZ_CP050485.1"/>
</dbReference>
<dbReference type="AlphaFoldDB" id="A0AAE7MR76"/>
<accession>A0AAE7MR76</accession>